<keyword evidence="7" id="KW-1133">Transmembrane helix</keyword>
<evidence type="ECO:0000313" key="9">
    <source>
        <dbReference type="EMBL" id="MPV38674.1"/>
    </source>
</evidence>
<name>A0A6N7EU49_9MICO</name>
<keyword evidence="7" id="KW-0472">Membrane</keyword>
<dbReference type="Gene3D" id="3.30.2010.10">
    <property type="entry name" value="Metalloproteases ('zincins'), catalytic domain"/>
    <property type="match status" value="1"/>
</dbReference>
<evidence type="ECO:0000256" key="6">
    <source>
        <dbReference type="RuleBase" id="RU003983"/>
    </source>
</evidence>
<dbReference type="GO" id="GO:0004222">
    <property type="term" value="F:metalloendopeptidase activity"/>
    <property type="evidence" value="ECO:0007669"/>
    <property type="project" value="InterPro"/>
</dbReference>
<feature type="transmembrane region" description="Helical" evidence="7">
    <location>
        <begin position="32"/>
        <end position="55"/>
    </location>
</feature>
<evidence type="ECO:0000256" key="3">
    <source>
        <dbReference type="ARBA" id="ARBA00022801"/>
    </source>
</evidence>
<dbReference type="GO" id="GO:0006508">
    <property type="term" value="P:proteolysis"/>
    <property type="evidence" value="ECO:0007669"/>
    <property type="project" value="UniProtKB-KW"/>
</dbReference>
<dbReference type="PANTHER" id="PTHR34978">
    <property type="entry name" value="POSSIBLE SENSOR-TRANSDUCER PROTEIN BLAR"/>
    <property type="match status" value="1"/>
</dbReference>
<evidence type="ECO:0000256" key="2">
    <source>
        <dbReference type="ARBA" id="ARBA00022723"/>
    </source>
</evidence>
<evidence type="ECO:0000256" key="7">
    <source>
        <dbReference type="SAM" id="Phobius"/>
    </source>
</evidence>
<keyword evidence="3 6" id="KW-0378">Hydrolase</keyword>
<evidence type="ECO:0000313" key="10">
    <source>
        <dbReference type="Proteomes" id="UP000437709"/>
    </source>
</evidence>
<keyword evidence="4 6" id="KW-0862">Zinc</keyword>
<gene>
    <name evidence="9" type="ORF">GB881_16780</name>
</gene>
<evidence type="ECO:0000259" key="8">
    <source>
        <dbReference type="Pfam" id="PF01435"/>
    </source>
</evidence>
<dbReference type="Proteomes" id="UP000437709">
    <property type="component" value="Unassembled WGS sequence"/>
</dbReference>
<evidence type="ECO:0000256" key="5">
    <source>
        <dbReference type="ARBA" id="ARBA00023049"/>
    </source>
</evidence>
<dbReference type="GO" id="GO:0046872">
    <property type="term" value="F:metal ion binding"/>
    <property type="evidence" value="ECO:0007669"/>
    <property type="project" value="UniProtKB-KW"/>
</dbReference>
<organism evidence="9 10">
    <name type="scientific">Georgenia subflava</name>
    <dbReference type="NCBI Taxonomy" id="1622177"/>
    <lineage>
        <taxon>Bacteria</taxon>
        <taxon>Bacillati</taxon>
        <taxon>Actinomycetota</taxon>
        <taxon>Actinomycetes</taxon>
        <taxon>Micrococcales</taxon>
        <taxon>Bogoriellaceae</taxon>
        <taxon>Georgenia</taxon>
    </lineage>
</organism>
<accession>A0A6N7EU49</accession>
<dbReference type="InterPro" id="IPR001915">
    <property type="entry name" value="Peptidase_M48"/>
</dbReference>
<dbReference type="AlphaFoldDB" id="A0A6N7EU49"/>
<evidence type="ECO:0000256" key="1">
    <source>
        <dbReference type="ARBA" id="ARBA00022670"/>
    </source>
</evidence>
<protein>
    <submittedName>
        <fullName evidence="9">M48 family metalloprotease</fullName>
    </submittedName>
</protein>
<reference evidence="9 10" key="1">
    <citation type="submission" date="2019-10" db="EMBL/GenBank/DDBJ databases">
        <title>Georgenia wutianyii sp. nov. and Georgenia yuyongxinii sp. nov. isolated from plateau pika (Ochotona curzoniae) in the Qinghai-Tibet plateau of China.</title>
        <authorList>
            <person name="Tian Z."/>
        </authorList>
    </citation>
    <scope>NUCLEOTIDE SEQUENCE [LARGE SCALE GENOMIC DNA]</scope>
    <source>
        <strain evidence="9 10">JCM 19765</strain>
    </source>
</reference>
<dbReference type="CDD" id="cd07326">
    <property type="entry name" value="M56_BlaR1_MecR1_like"/>
    <property type="match status" value="1"/>
</dbReference>
<proteinExistence type="inferred from homology"/>
<dbReference type="Pfam" id="PF01435">
    <property type="entry name" value="Peptidase_M48"/>
    <property type="match status" value="1"/>
</dbReference>
<feature type="domain" description="Peptidase M48" evidence="8">
    <location>
        <begin position="112"/>
        <end position="186"/>
    </location>
</feature>
<keyword evidence="7" id="KW-0812">Transmembrane</keyword>
<feature type="transmembrane region" description="Helical" evidence="7">
    <location>
        <begin position="76"/>
        <end position="103"/>
    </location>
</feature>
<sequence length="299" mass="32137">MAGLLLALLAIVLSGPVPIALSRSRWPHRVPRAALVLWQAVALAAVLAAIGSVLATPEEVLRHLTGHAEIAWRAEVMVAAAIAFLLAATIVVRLGIVVIRLGLNTRSRRQRQRDMLDLLETASPADLQLHVLSGDVPLAYCVPGRTPRVVLSAGTLKLLSPDQTAAVVAHERAHLRARHDLVLEAFTALHVAFPRFVRSRAALDAVNQLLEMLADDDAARRVGAARLHQALDKLSYTANPAEVTARRRRLDDPSDTETERISARLLSVLTYGASVAILATPTITVVTPWLTSALTAAGF</sequence>
<dbReference type="PANTHER" id="PTHR34978:SF3">
    <property type="entry name" value="SLR0241 PROTEIN"/>
    <property type="match status" value="1"/>
</dbReference>
<comment type="caution">
    <text evidence="9">The sequence shown here is derived from an EMBL/GenBank/DDBJ whole genome shotgun (WGS) entry which is preliminary data.</text>
</comment>
<evidence type="ECO:0000256" key="4">
    <source>
        <dbReference type="ARBA" id="ARBA00022833"/>
    </source>
</evidence>
<dbReference type="EMBL" id="WHPC01000099">
    <property type="protein sequence ID" value="MPV38674.1"/>
    <property type="molecule type" value="Genomic_DNA"/>
</dbReference>
<dbReference type="InterPro" id="IPR052173">
    <property type="entry name" value="Beta-lactam_resp_regulator"/>
</dbReference>
<comment type="cofactor">
    <cofactor evidence="6">
        <name>Zn(2+)</name>
        <dbReference type="ChEBI" id="CHEBI:29105"/>
    </cofactor>
    <text evidence="6">Binds 1 zinc ion per subunit.</text>
</comment>
<keyword evidence="2" id="KW-0479">Metal-binding</keyword>
<comment type="similarity">
    <text evidence="6">Belongs to the peptidase M48 family.</text>
</comment>
<keyword evidence="5 6" id="KW-0482">Metalloprotease</keyword>
<keyword evidence="10" id="KW-1185">Reference proteome</keyword>
<keyword evidence="1 6" id="KW-0645">Protease</keyword>